<dbReference type="Proteomes" id="UP000535589">
    <property type="component" value="Unassembled WGS sequence"/>
</dbReference>
<dbReference type="SUPFAM" id="SSF46785">
    <property type="entry name" value="Winged helix' DNA-binding domain"/>
    <property type="match status" value="1"/>
</dbReference>
<keyword evidence="3" id="KW-1185">Reference proteome</keyword>
<dbReference type="GO" id="GO:0006950">
    <property type="term" value="P:response to stress"/>
    <property type="evidence" value="ECO:0007669"/>
    <property type="project" value="TreeGrafter"/>
</dbReference>
<reference evidence="2 3" key="1">
    <citation type="submission" date="2020-04" db="EMBL/GenBank/DDBJ databases">
        <title>Vibrio sp. SM6, a novel species isolated from seawater.</title>
        <authorList>
            <person name="Wang X."/>
        </authorList>
    </citation>
    <scope>NUCLEOTIDE SEQUENCE [LARGE SCALE GENOMIC DNA]</scope>
    <source>
        <strain evidence="2 3">SM6</strain>
    </source>
</reference>
<protein>
    <submittedName>
        <fullName evidence="2">MarR family transcriptional regulator</fullName>
    </submittedName>
</protein>
<dbReference type="InterPro" id="IPR039422">
    <property type="entry name" value="MarR/SlyA-like"/>
</dbReference>
<organism evidence="2 3">
    <name type="scientific">Vibrio agarilyticus</name>
    <dbReference type="NCBI Taxonomy" id="2726741"/>
    <lineage>
        <taxon>Bacteria</taxon>
        <taxon>Pseudomonadati</taxon>
        <taxon>Pseudomonadota</taxon>
        <taxon>Gammaproteobacteria</taxon>
        <taxon>Vibrionales</taxon>
        <taxon>Vibrionaceae</taxon>
        <taxon>Vibrio</taxon>
    </lineage>
</organism>
<dbReference type="PANTHER" id="PTHR33164">
    <property type="entry name" value="TRANSCRIPTIONAL REGULATOR, MARR FAMILY"/>
    <property type="match status" value="1"/>
</dbReference>
<dbReference type="RefSeq" id="WP_168835820.1">
    <property type="nucleotide sequence ID" value="NZ_JABAIK010000006.1"/>
</dbReference>
<dbReference type="SMART" id="SM00347">
    <property type="entry name" value="HTH_MARR"/>
    <property type="match status" value="1"/>
</dbReference>
<dbReference type="Pfam" id="PF12802">
    <property type="entry name" value="MarR_2"/>
    <property type="match status" value="1"/>
</dbReference>
<dbReference type="PROSITE" id="PS50995">
    <property type="entry name" value="HTH_MARR_2"/>
    <property type="match status" value="1"/>
</dbReference>
<dbReference type="Gene3D" id="1.10.10.10">
    <property type="entry name" value="Winged helix-like DNA-binding domain superfamily/Winged helix DNA-binding domain"/>
    <property type="match status" value="1"/>
</dbReference>
<name>A0A7X8TQ70_9VIBR</name>
<proteinExistence type="predicted"/>
<evidence type="ECO:0000259" key="1">
    <source>
        <dbReference type="PROSITE" id="PS50995"/>
    </source>
</evidence>
<evidence type="ECO:0000313" key="2">
    <source>
        <dbReference type="EMBL" id="NLS12719.1"/>
    </source>
</evidence>
<dbReference type="PANTHER" id="PTHR33164:SF95">
    <property type="entry name" value="TRANSCRIPTIONAL REGULATOR"/>
    <property type="match status" value="1"/>
</dbReference>
<accession>A0A7X8TQ70</accession>
<dbReference type="AlphaFoldDB" id="A0A7X8TQ70"/>
<dbReference type="GO" id="GO:0003700">
    <property type="term" value="F:DNA-binding transcription factor activity"/>
    <property type="evidence" value="ECO:0007669"/>
    <property type="project" value="InterPro"/>
</dbReference>
<dbReference type="PRINTS" id="PR00598">
    <property type="entry name" value="HTHMARR"/>
</dbReference>
<dbReference type="InterPro" id="IPR036388">
    <property type="entry name" value="WH-like_DNA-bd_sf"/>
</dbReference>
<dbReference type="InterPro" id="IPR036390">
    <property type="entry name" value="WH_DNA-bd_sf"/>
</dbReference>
<gene>
    <name evidence="2" type="ORF">HGP28_07340</name>
</gene>
<evidence type="ECO:0000313" key="3">
    <source>
        <dbReference type="Proteomes" id="UP000535589"/>
    </source>
</evidence>
<feature type="domain" description="HTH marR-type" evidence="1">
    <location>
        <begin position="9"/>
        <end position="145"/>
    </location>
</feature>
<comment type="caution">
    <text evidence="2">The sequence shown here is derived from an EMBL/GenBank/DDBJ whole genome shotgun (WGS) entry which is preliminary data.</text>
</comment>
<dbReference type="EMBL" id="JABAIK010000006">
    <property type="protein sequence ID" value="NLS12719.1"/>
    <property type="molecule type" value="Genomic_DNA"/>
</dbReference>
<dbReference type="InterPro" id="IPR000835">
    <property type="entry name" value="HTH_MarR-typ"/>
</dbReference>
<sequence length="147" mass="16689">MSVINIDKSDALPLQLAQLERISAKVWRKHNKEDPLAQLSFNEYDYLKVLQMAQAPIRLTDLAVEMEVSKPSVTNMVQRLERRGLAQRIACEYDARSKRVVLTDLARQHLALEEGIYQSIADDLCRELSGEEQYQLTALLSKALCSG</sequence>